<comment type="caution">
    <text evidence="6">Lacks conserved residue(s) required for the propagation of feature annotation.</text>
</comment>
<dbReference type="FunFam" id="3.90.1750.10:FF:000079">
    <property type="entry name" value="E3 ubiquitin-protein ligase"/>
    <property type="match status" value="1"/>
</dbReference>
<dbReference type="GO" id="GO:0061630">
    <property type="term" value="F:ubiquitin protein ligase activity"/>
    <property type="evidence" value="ECO:0007669"/>
    <property type="project" value="UniProtKB-EC"/>
</dbReference>
<keyword evidence="4" id="KW-0808">Transferase</keyword>
<dbReference type="InterPro" id="IPR050409">
    <property type="entry name" value="E3_ubiq-protein_ligase"/>
</dbReference>
<keyword evidence="10" id="KW-1185">Reference proteome</keyword>
<dbReference type="InterPro" id="IPR035983">
    <property type="entry name" value="Hect_E3_ubiquitin_ligase"/>
</dbReference>
<evidence type="ECO:0000256" key="1">
    <source>
        <dbReference type="ARBA" id="ARBA00000885"/>
    </source>
</evidence>
<gene>
    <name evidence="9" type="primary">WWP1_2</name>
    <name evidence="9" type="ORF">Ciccas_001935</name>
</gene>
<dbReference type="AlphaFoldDB" id="A0ABD2QIV7"/>
<dbReference type="InterPro" id="IPR000569">
    <property type="entry name" value="HECT_dom"/>
</dbReference>
<dbReference type="PANTHER" id="PTHR11254:SF429">
    <property type="entry name" value="E3 UBIQUITIN-PROTEIN LIGASE SU(DX)"/>
    <property type="match status" value="1"/>
</dbReference>
<dbReference type="EC" id="2.3.2.26" evidence="3"/>
<dbReference type="PANTHER" id="PTHR11254">
    <property type="entry name" value="HECT DOMAIN UBIQUITIN-PROTEIN LIGASE"/>
    <property type="match status" value="1"/>
</dbReference>
<reference evidence="9 10" key="1">
    <citation type="submission" date="2024-11" db="EMBL/GenBank/DDBJ databases">
        <title>Adaptive evolution of stress response genes in parasites aligns with host niche diversity.</title>
        <authorList>
            <person name="Hahn C."/>
            <person name="Resl P."/>
        </authorList>
    </citation>
    <scope>NUCLEOTIDE SEQUENCE [LARGE SCALE GENOMIC DNA]</scope>
    <source>
        <strain evidence="9">EGGRZ-B1_66</strain>
        <tissue evidence="9">Body</tissue>
    </source>
</reference>
<evidence type="ECO:0000256" key="5">
    <source>
        <dbReference type="ARBA" id="ARBA00022786"/>
    </source>
</evidence>
<evidence type="ECO:0000259" key="8">
    <source>
        <dbReference type="PROSITE" id="PS50237"/>
    </source>
</evidence>
<protein>
    <recommendedName>
        <fullName evidence="3">HECT-type E3 ubiquitin transferase</fullName>
        <ecNumber evidence="3">2.3.2.26</ecNumber>
    </recommendedName>
</protein>
<evidence type="ECO:0000256" key="7">
    <source>
        <dbReference type="SAM" id="MobiDB-lite"/>
    </source>
</evidence>
<evidence type="ECO:0000256" key="2">
    <source>
        <dbReference type="ARBA" id="ARBA00004906"/>
    </source>
</evidence>
<comment type="caution">
    <text evidence="9">The sequence shown here is derived from an EMBL/GenBank/DDBJ whole genome shotgun (WGS) entry which is preliminary data.</text>
</comment>
<evidence type="ECO:0000256" key="3">
    <source>
        <dbReference type="ARBA" id="ARBA00012485"/>
    </source>
</evidence>
<dbReference type="Pfam" id="PF00632">
    <property type="entry name" value="HECT"/>
    <property type="match status" value="1"/>
</dbReference>
<proteinExistence type="predicted"/>
<evidence type="ECO:0000313" key="9">
    <source>
        <dbReference type="EMBL" id="KAL3319385.1"/>
    </source>
</evidence>
<dbReference type="Gene3D" id="3.30.2160.10">
    <property type="entry name" value="Hect, E3 ligase catalytic domain"/>
    <property type="match status" value="1"/>
</dbReference>
<dbReference type="PROSITE" id="PS50237">
    <property type="entry name" value="HECT"/>
    <property type="match status" value="1"/>
</dbReference>
<dbReference type="GO" id="GO:0005737">
    <property type="term" value="C:cytoplasm"/>
    <property type="evidence" value="ECO:0007669"/>
    <property type="project" value="UniProtKB-ARBA"/>
</dbReference>
<feature type="domain" description="HECT" evidence="8">
    <location>
        <begin position="80"/>
        <end position="205"/>
    </location>
</feature>
<comment type="catalytic activity">
    <reaction evidence="1">
        <text>S-ubiquitinyl-[E2 ubiquitin-conjugating enzyme]-L-cysteine + [acceptor protein]-L-lysine = [E2 ubiquitin-conjugating enzyme]-L-cysteine + N(6)-ubiquitinyl-[acceptor protein]-L-lysine.</text>
        <dbReference type="EC" id="2.3.2.26"/>
    </reaction>
</comment>
<name>A0ABD2QIV7_9PLAT</name>
<evidence type="ECO:0000256" key="6">
    <source>
        <dbReference type="PROSITE-ProRule" id="PRU00104"/>
    </source>
</evidence>
<feature type="region of interest" description="Disordered" evidence="7">
    <location>
        <begin position="1"/>
        <end position="27"/>
    </location>
</feature>
<dbReference type="SUPFAM" id="SSF56204">
    <property type="entry name" value="Hect, E3 ligase catalytic domain"/>
    <property type="match status" value="1"/>
</dbReference>
<accession>A0ABD2QIV7</accession>
<keyword evidence="5 6" id="KW-0833">Ubl conjugation pathway</keyword>
<dbReference type="EMBL" id="JBJKFK010000140">
    <property type="protein sequence ID" value="KAL3319385.1"/>
    <property type="molecule type" value="Genomic_DNA"/>
</dbReference>
<organism evidence="9 10">
    <name type="scientific">Cichlidogyrus casuarinus</name>
    <dbReference type="NCBI Taxonomy" id="1844966"/>
    <lineage>
        <taxon>Eukaryota</taxon>
        <taxon>Metazoa</taxon>
        <taxon>Spiralia</taxon>
        <taxon>Lophotrochozoa</taxon>
        <taxon>Platyhelminthes</taxon>
        <taxon>Monogenea</taxon>
        <taxon>Monopisthocotylea</taxon>
        <taxon>Dactylogyridea</taxon>
        <taxon>Ancyrocephalidae</taxon>
        <taxon>Cichlidogyrus</taxon>
    </lineage>
</organism>
<sequence length="205" mass="24151">MPDSQTTPQRKDPKNMPTSFHPTPSRHAHTEYFTSYRTFKSKVYELRQLRESKLEDGVVRISVGRPSLLNDSIDQIMKLEPSVLRKKLRIDFKNEEALDHDGVSREWFYKVSMRLLNPDYGLFQYASKTNFSLQINRISAHHPDPEHIKFYRFAGRFIALALFNGNIICSNLTTCFYKQLLNRKITIDDIEKMDTYYFNSLKSIE</sequence>
<dbReference type="Gene3D" id="3.90.1750.10">
    <property type="entry name" value="Hect, E3 ligase catalytic domains"/>
    <property type="match status" value="1"/>
</dbReference>
<dbReference type="Proteomes" id="UP001626550">
    <property type="component" value="Unassembled WGS sequence"/>
</dbReference>
<evidence type="ECO:0000313" key="10">
    <source>
        <dbReference type="Proteomes" id="UP001626550"/>
    </source>
</evidence>
<evidence type="ECO:0000256" key="4">
    <source>
        <dbReference type="ARBA" id="ARBA00022679"/>
    </source>
</evidence>
<comment type="pathway">
    <text evidence="2">Protein modification; protein ubiquitination.</text>
</comment>